<keyword evidence="2" id="KW-0732">Signal</keyword>
<feature type="region of interest" description="Disordered" evidence="1">
    <location>
        <begin position="278"/>
        <end position="362"/>
    </location>
</feature>
<reference evidence="3 4" key="1">
    <citation type="submission" date="2014-09" db="EMBL/GenBank/DDBJ databases">
        <authorList>
            <person name="Magalhaes I.L.F."/>
            <person name="Oliveira U."/>
            <person name="Santos F.R."/>
            <person name="Vidigal T.H.D.A."/>
            <person name="Brescovit A.D."/>
            <person name="Santos A.J."/>
        </authorList>
    </citation>
    <scope>NUCLEOTIDE SEQUENCE [LARGE SCALE GENOMIC DNA]</scope>
</reference>
<organism evidence="3 4">
    <name type="scientific">Ceraceosorus bombacis</name>
    <dbReference type="NCBI Taxonomy" id="401625"/>
    <lineage>
        <taxon>Eukaryota</taxon>
        <taxon>Fungi</taxon>
        <taxon>Dikarya</taxon>
        <taxon>Basidiomycota</taxon>
        <taxon>Ustilaginomycotina</taxon>
        <taxon>Exobasidiomycetes</taxon>
        <taxon>Ceraceosorales</taxon>
        <taxon>Ceraceosoraceae</taxon>
        <taxon>Ceraceosorus</taxon>
    </lineage>
</organism>
<dbReference type="OrthoDB" id="10405252at2759"/>
<evidence type="ECO:0000256" key="1">
    <source>
        <dbReference type="SAM" id="MobiDB-lite"/>
    </source>
</evidence>
<dbReference type="AlphaFoldDB" id="A0A0P1BHZ6"/>
<accession>A0A0P1BHZ6</accession>
<evidence type="ECO:0000256" key="2">
    <source>
        <dbReference type="SAM" id="SignalP"/>
    </source>
</evidence>
<dbReference type="Proteomes" id="UP000054845">
    <property type="component" value="Unassembled WGS sequence"/>
</dbReference>
<protein>
    <submittedName>
        <fullName evidence="3">Uncharacterized protein</fullName>
    </submittedName>
</protein>
<feature type="region of interest" description="Disordered" evidence="1">
    <location>
        <begin position="164"/>
        <end position="213"/>
    </location>
</feature>
<feature type="compositionally biased region" description="Low complexity" evidence="1">
    <location>
        <begin position="312"/>
        <end position="328"/>
    </location>
</feature>
<dbReference type="EMBL" id="CCYA01000260">
    <property type="protein sequence ID" value="CEH15289.1"/>
    <property type="molecule type" value="Genomic_DNA"/>
</dbReference>
<feature type="compositionally biased region" description="Polar residues" evidence="1">
    <location>
        <begin position="329"/>
        <end position="355"/>
    </location>
</feature>
<name>A0A0P1BHZ6_9BASI</name>
<feature type="signal peptide" evidence="2">
    <location>
        <begin position="1"/>
        <end position="20"/>
    </location>
</feature>
<feature type="compositionally biased region" description="Polar residues" evidence="1">
    <location>
        <begin position="278"/>
        <end position="301"/>
    </location>
</feature>
<feature type="compositionally biased region" description="Low complexity" evidence="1">
    <location>
        <begin position="200"/>
        <end position="213"/>
    </location>
</feature>
<evidence type="ECO:0000313" key="4">
    <source>
        <dbReference type="Proteomes" id="UP000054845"/>
    </source>
</evidence>
<keyword evidence="4" id="KW-1185">Reference proteome</keyword>
<proteinExistence type="predicted"/>
<sequence>MRLLAYFMALLCILVDAAVGAPFPQPQASAHAHAQAFAQAQASSASGPASGPQADAQSDAQMQSQVQSLLFQDPEPQVWSYAKMSEMNDPVNAHKAWAMACMKRHKKLASKLIAPYTIYAVEAGSKMVGVSCVAFVKGPNGKETQPLDLTGAVGTALKWDHIVPGSRKTPCQQGEVPGQGKAKCSTKSPSNPSGKKLTPQQMQQQMQQQQQQQEAQQAQQAQQLQQAGAQQQMSPEMVAALMAAQQGQAAGLGAAEMSAGGAPASGFGLLPTSGSNPVYSSQLGSPTNGGPSASSGMSTNAIGGLGGSRLPAYATSRASSMSTSHASANGASDSDPRTQALTNALSSSRASSATHNAHDYTS</sequence>
<evidence type="ECO:0000313" key="3">
    <source>
        <dbReference type="EMBL" id="CEH15289.1"/>
    </source>
</evidence>
<feature type="chain" id="PRO_5006059523" evidence="2">
    <location>
        <begin position="21"/>
        <end position="362"/>
    </location>
</feature>